<gene>
    <name evidence="3" type="ORF">COT63_00940</name>
</gene>
<keyword evidence="2" id="KW-1133">Transmembrane helix</keyword>
<accession>A0A2H0WRH8</accession>
<evidence type="ECO:0000313" key="4">
    <source>
        <dbReference type="Proteomes" id="UP000231282"/>
    </source>
</evidence>
<comment type="caution">
    <text evidence="3">The sequence shown here is derived from an EMBL/GenBank/DDBJ whole genome shotgun (WGS) entry which is preliminary data.</text>
</comment>
<dbReference type="AlphaFoldDB" id="A0A2H0WRH8"/>
<proteinExistence type="predicted"/>
<evidence type="ECO:0000313" key="3">
    <source>
        <dbReference type="EMBL" id="PIS15256.1"/>
    </source>
</evidence>
<evidence type="ECO:0000256" key="2">
    <source>
        <dbReference type="SAM" id="Phobius"/>
    </source>
</evidence>
<dbReference type="EMBL" id="PEZH01000016">
    <property type="protein sequence ID" value="PIS15256.1"/>
    <property type="molecule type" value="Genomic_DNA"/>
</dbReference>
<reference evidence="4" key="1">
    <citation type="submission" date="2017-09" db="EMBL/GenBank/DDBJ databases">
        <title>Depth-based differentiation of microbial function through sediment-hosted aquifers and enrichment of novel symbionts in the deep terrestrial subsurface.</title>
        <authorList>
            <person name="Probst A.J."/>
            <person name="Ladd B."/>
            <person name="Jarett J.K."/>
            <person name="Geller-Mcgrath D.E."/>
            <person name="Sieber C.M.K."/>
            <person name="Emerson J.B."/>
            <person name="Anantharaman K."/>
            <person name="Thomas B.C."/>
            <person name="Malmstrom R."/>
            <person name="Stieglmeier M."/>
            <person name="Klingl A."/>
            <person name="Woyke T."/>
            <person name="Ryan C.M."/>
            <person name="Banfield J.F."/>
        </authorList>
    </citation>
    <scope>NUCLEOTIDE SEQUENCE [LARGE SCALE GENOMIC DNA]</scope>
</reference>
<keyword evidence="2" id="KW-0812">Transmembrane</keyword>
<evidence type="ECO:0000256" key="1">
    <source>
        <dbReference type="SAM" id="MobiDB-lite"/>
    </source>
</evidence>
<protein>
    <submittedName>
        <fullName evidence="3">Uncharacterized protein</fullName>
    </submittedName>
</protein>
<dbReference type="Proteomes" id="UP000231282">
    <property type="component" value="Unassembled WGS sequence"/>
</dbReference>
<organism evidence="3 4">
    <name type="scientific">Candidatus Shapirobacteria bacterium CG09_land_8_20_14_0_10_38_17</name>
    <dbReference type="NCBI Taxonomy" id="1974884"/>
    <lineage>
        <taxon>Bacteria</taxon>
        <taxon>Candidatus Shapironibacteriota</taxon>
    </lineage>
</organism>
<name>A0A2H0WRH8_9BACT</name>
<sequence length="201" mass="22498">MFKGKEEVIVIAVLAIIATALLSGYGVYYFLSLRPVKITKSQPLQKSSTLKNSSPTTITQPPKTNEENTPANNKLQSAQTVLENFFSYLANKQYKEAATLYGWDHDDDPGNSLQTWAGANNTETLKNYCENLSTCLKIKVLTGAKTNDDTYKFLVQFIENNGETFKHSSYPGAETMIADFNFSVKKIDNQFKVINPPLFFP</sequence>
<feature type="transmembrane region" description="Helical" evidence="2">
    <location>
        <begin position="7"/>
        <end position="31"/>
    </location>
</feature>
<keyword evidence="2" id="KW-0472">Membrane</keyword>
<feature type="region of interest" description="Disordered" evidence="1">
    <location>
        <begin position="44"/>
        <end position="71"/>
    </location>
</feature>